<sequence length="46" mass="5176">MALALLCMTMFVLLTTASMRATRREARQSAIAASPRGKWIRTHREA</sequence>
<keyword evidence="3" id="KW-1185">Reference proteome</keyword>
<gene>
    <name evidence="2" type="ORF">GGQ64_005272</name>
</gene>
<dbReference type="Proteomes" id="UP000574761">
    <property type="component" value="Unassembled WGS sequence"/>
</dbReference>
<organism evidence="2 3">
    <name type="scientific">Mycoplana azooxidifex</name>
    <dbReference type="NCBI Taxonomy" id="1636188"/>
    <lineage>
        <taxon>Bacteria</taxon>
        <taxon>Pseudomonadati</taxon>
        <taxon>Pseudomonadota</taxon>
        <taxon>Alphaproteobacteria</taxon>
        <taxon>Hyphomicrobiales</taxon>
        <taxon>Rhizobiaceae</taxon>
        <taxon>Mycoplana</taxon>
    </lineage>
</organism>
<evidence type="ECO:0000313" key="2">
    <source>
        <dbReference type="EMBL" id="MBB3980025.1"/>
    </source>
</evidence>
<name>A0A7W6DG70_9HYPH</name>
<dbReference type="RefSeq" id="WP_183808186.1">
    <property type="nucleotide sequence ID" value="NZ_JACIEE010000015.1"/>
</dbReference>
<dbReference type="EMBL" id="JACIEE010000015">
    <property type="protein sequence ID" value="MBB3980025.1"/>
    <property type="molecule type" value="Genomic_DNA"/>
</dbReference>
<evidence type="ECO:0000313" key="3">
    <source>
        <dbReference type="Proteomes" id="UP000574761"/>
    </source>
</evidence>
<keyword evidence="1" id="KW-0732">Signal</keyword>
<protein>
    <submittedName>
        <fullName evidence="2">Uncharacterized protein</fullName>
    </submittedName>
</protein>
<accession>A0A7W6DG70</accession>
<dbReference type="AlphaFoldDB" id="A0A7W6DG70"/>
<proteinExistence type="predicted"/>
<reference evidence="2 3" key="1">
    <citation type="submission" date="2020-08" db="EMBL/GenBank/DDBJ databases">
        <title>Genomic Encyclopedia of Type Strains, Phase IV (KMG-IV): sequencing the most valuable type-strain genomes for metagenomic binning, comparative biology and taxonomic classification.</title>
        <authorList>
            <person name="Goeker M."/>
        </authorList>
    </citation>
    <scope>NUCLEOTIDE SEQUENCE [LARGE SCALE GENOMIC DNA]</scope>
    <source>
        <strain evidence="2 3">DSM 100211</strain>
    </source>
</reference>
<feature type="signal peptide" evidence="1">
    <location>
        <begin position="1"/>
        <end position="21"/>
    </location>
</feature>
<feature type="chain" id="PRO_5031446832" evidence="1">
    <location>
        <begin position="22"/>
        <end position="46"/>
    </location>
</feature>
<comment type="caution">
    <text evidence="2">The sequence shown here is derived from an EMBL/GenBank/DDBJ whole genome shotgun (WGS) entry which is preliminary data.</text>
</comment>
<evidence type="ECO:0000256" key="1">
    <source>
        <dbReference type="SAM" id="SignalP"/>
    </source>
</evidence>